<evidence type="ECO:0000313" key="2">
    <source>
        <dbReference type="Proteomes" id="UP000320421"/>
    </source>
</evidence>
<dbReference type="EMBL" id="CP036266">
    <property type="protein sequence ID" value="QDT23458.1"/>
    <property type="molecule type" value="Genomic_DNA"/>
</dbReference>
<dbReference type="SUPFAM" id="SSF46689">
    <property type="entry name" value="Homeodomain-like"/>
    <property type="match status" value="1"/>
</dbReference>
<dbReference type="AlphaFoldDB" id="A0A517PVQ5"/>
<dbReference type="Proteomes" id="UP000320421">
    <property type="component" value="Chromosome"/>
</dbReference>
<evidence type="ECO:0000313" key="1">
    <source>
        <dbReference type="EMBL" id="QDT23458.1"/>
    </source>
</evidence>
<evidence type="ECO:0008006" key="3">
    <source>
        <dbReference type="Google" id="ProtNLM"/>
    </source>
</evidence>
<organism evidence="1 2">
    <name type="scientific">Gimesia chilikensis</name>
    <dbReference type="NCBI Taxonomy" id="2605989"/>
    <lineage>
        <taxon>Bacteria</taxon>
        <taxon>Pseudomonadati</taxon>
        <taxon>Planctomycetota</taxon>
        <taxon>Planctomycetia</taxon>
        <taxon>Planctomycetales</taxon>
        <taxon>Planctomycetaceae</taxon>
        <taxon>Gimesia</taxon>
    </lineage>
</organism>
<name>A0A517PVQ5_9PLAN</name>
<protein>
    <recommendedName>
        <fullName evidence="3">Helix-turn-helix domain-containing protein</fullName>
    </recommendedName>
</protein>
<sequence>MRIAIAVTLTAAERILLTTWSRGRSTPARLVLRAKMILAAAQGRENKDIAVELGCTRRTVGTWQNRFAEKRMVGIEADAPRVGPAFNCGQLRHSQAPQGAELAEASQAILHSLHTDKQFVAERHRTLVPRHYPGPYPEWRVQKRLATGAGDMIGRSTNIATRSNGS</sequence>
<dbReference type="Pfam" id="PF13384">
    <property type="entry name" value="HTH_23"/>
    <property type="match status" value="1"/>
</dbReference>
<reference evidence="1 2" key="1">
    <citation type="submission" date="2019-02" db="EMBL/GenBank/DDBJ databases">
        <title>Deep-cultivation of Planctomycetes and their phenomic and genomic characterization uncovers novel biology.</title>
        <authorList>
            <person name="Wiegand S."/>
            <person name="Jogler M."/>
            <person name="Boedeker C."/>
            <person name="Pinto D."/>
            <person name="Vollmers J."/>
            <person name="Rivas-Marin E."/>
            <person name="Kohn T."/>
            <person name="Peeters S.H."/>
            <person name="Heuer A."/>
            <person name="Rast P."/>
            <person name="Oberbeckmann S."/>
            <person name="Bunk B."/>
            <person name="Jeske O."/>
            <person name="Meyerdierks A."/>
            <person name="Storesund J.E."/>
            <person name="Kallscheuer N."/>
            <person name="Luecker S."/>
            <person name="Lage O.M."/>
            <person name="Pohl T."/>
            <person name="Merkel B.J."/>
            <person name="Hornburger P."/>
            <person name="Mueller R.-W."/>
            <person name="Bruemmer F."/>
            <person name="Labrenz M."/>
            <person name="Spormann A.M."/>
            <person name="Op den Camp H."/>
            <person name="Overmann J."/>
            <person name="Amann R."/>
            <person name="Jetten M.S.M."/>
            <person name="Mascher T."/>
            <person name="Medema M.H."/>
            <person name="Devos D.P."/>
            <person name="Kaster A.-K."/>
            <person name="Ovreas L."/>
            <person name="Rohde M."/>
            <person name="Galperin M.Y."/>
            <person name="Jogler C."/>
        </authorList>
    </citation>
    <scope>NUCLEOTIDE SEQUENCE [LARGE SCALE GENOMIC DNA]</scope>
    <source>
        <strain evidence="1 2">HG66A1</strain>
    </source>
</reference>
<dbReference type="InterPro" id="IPR009057">
    <property type="entry name" value="Homeodomain-like_sf"/>
</dbReference>
<gene>
    <name evidence="1" type="ORF">HG66A1_52770</name>
</gene>
<proteinExistence type="predicted"/>
<dbReference type="OrthoDB" id="269226at2"/>
<keyword evidence="2" id="KW-1185">Reference proteome</keyword>
<accession>A0A517PVQ5</accession>